<gene>
    <name evidence="2" type="ORF">GGR39_003006</name>
</gene>
<dbReference type="InterPro" id="IPR038461">
    <property type="entry name" value="Schlafen_AlbA_2_dom_sf"/>
</dbReference>
<sequence>MIKVTTTDDPMYPRSRRSTVVPLSLAEIQSGDLQEGQYLDFKRQIDLDQPAAKVRLLDDVVAFLNRGAARIIVGVEERAGRFESFRPIEGDADKIALRLQTIIQDGITPTPVDVDVVPLHGESGFILDIRIPSHIGGPFMNRVTGGYMIRSGSRNLPIDPGMLRSRFVDELQWLRTLDQLTADEDAKLAASNVVEQGRSLRIGILPREHFDHLRRPFAQSDYVRSSAPCFHEHSRGWFKACEDGHQVLIHDLRSQGIERLFIRDDWFIHAHVSFALQERTGEGRLALHEFEQESRRYLQSLSDFLDEQEVEGPFAVTLALQSLGEAEHFHAWFKNTATVRTLRPHLVSAIDDNVLITDFLRKVRQASVLG</sequence>
<dbReference type="Proteomes" id="UP000561459">
    <property type="component" value="Unassembled WGS sequence"/>
</dbReference>
<dbReference type="RefSeq" id="WP_183618062.1">
    <property type="nucleotide sequence ID" value="NZ_JACIDY010000008.1"/>
</dbReference>
<dbReference type="Pfam" id="PF04326">
    <property type="entry name" value="SLFN_AlbA_2"/>
    <property type="match status" value="1"/>
</dbReference>
<accession>A0A7W6C383</accession>
<dbReference type="Gene3D" id="3.30.950.30">
    <property type="entry name" value="Schlafen, AAA domain"/>
    <property type="match status" value="1"/>
</dbReference>
<dbReference type="InterPro" id="IPR007421">
    <property type="entry name" value="Schlafen_AlbA_2_dom"/>
</dbReference>
<proteinExistence type="predicted"/>
<name>A0A7W6C383_9SPHN</name>
<feature type="domain" description="Schlafen AlbA-2" evidence="1">
    <location>
        <begin position="35"/>
        <end position="158"/>
    </location>
</feature>
<organism evidence="2 3">
    <name type="scientific">Novosphingobium fluoreni</name>
    <dbReference type="NCBI Taxonomy" id="1391222"/>
    <lineage>
        <taxon>Bacteria</taxon>
        <taxon>Pseudomonadati</taxon>
        <taxon>Pseudomonadota</taxon>
        <taxon>Alphaproteobacteria</taxon>
        <taxon>Sphingomonadales</taxon>
        <taxon>Sphingomonadaceae</taxon>
        <taxon>Novosphingobium</taxon>
    </lineage>
</organism>
<dbReference type="EMBL" id="JACIDY010000008">
    <property type="protein sequence ID" value="MBB3941330.1"/>
    <property type="molecule type" value="Genomic_DNA"/>
</dbReference>
<evidence type="ECO:0000313" key="3">
    <source>
        <dbReference type="Proteomes" id="UP000561459"/>
    </source>
</evidence>
<dbReference type="AlphaFoldDB" id="A0A7W6C383"/>
<evidence type="ECO:0000313" key="2">
    <source>
        <dbReference type="EMBL" id="MBB3941330.1"/>
    </source>
</evidence>
<keyword evidence="3" id="KW-1185">Reference proteome</keyword>
<evidence type="ECO:0000259" key="1">
    <source>
        <dbReference type="Pfam" id="PF04326"/>
    </source>
</evidence>
<reference evidence="2 3" key="1">
    <citation type="submission" date="2020-08" db="EMBL/GenBank/DDBJ databases">
        <title>Genomic Encyclopedia of Type Strains, Phase IV (KMG-IV): sequencing the most valuable type-strain genomes for metagenomic binning, comparative biology and taxonomic classification.</title>
        <authorList>
            <person name="Goeker M."/>
        </authorList>
    </citation>
    <scope>NUCLEOTIDE SEQUENCE [LARGE SCALE GENOMIC DNA]</scope>
    <source>
        <strain evidence="2 3">DSM 27568</strain>
    </source>
</reference>
<comment type="caution">
    <text evidence="2">The sequence shown here is derived from an EMBL/GenBank/DDBJ whole genome shotgun (WGS) entry which is preliminary data.</text>
</comment>
<protein>
    <recommendedName>
        <fullName evidence="1">Schlafen AlbA-2 domain-containing protein</fullName>
    </recommendedName>
</protein>